<evidence type="ECO:0000256" key="1">
    <source>
        <dbReference type="ARBA" id="ARBA00022729"/>
    </source>
</evidence>
<protein>
    <submittedName>
        <fullName evidence="5">Polysaccharide biosynthesis/export family protein</fullName>
    </submittedName>
</protein>
<dbReference type="InterPro" id="IPR019554">
    <property type="entry name" value="Soluble_ligand-bd"/>
</dbReference>
<dbReference type="Gene3D" id="3.10.560.10">
    <property type="entry name" value="Outer membrane lipoprotein wza domain like"/>
    <property type="match status" value="1"/>
</dbReference>
<comment type="caution">
    <text evidence="5">The sequence shown here is derived from an EMBL/GenBank/DDBJ whole genome shotgun (WGS) entry which is preliminary data.</text>
</comment>
<dbReference type="EMBL" id="JAWXYB010000018">
    <property type="protein sequence ID" value="MDX5931894.1"/>
    <property type="molecule type" value="Genomic_DNA"/>
</dbReference>
<proteinExistence type="predicted"/>
<gene>
    <name evidence="5" type="ORF">SIL87_14095</name>
</gene>
<organism evidence="5 6">
    <name type="scientific">Acidiphilium acidophilum</name>
    <name type="common">Thiobacillus acidophilus</name>
    <dbReference type="NCBI Taxonomy" id="76588"/>
    <lineage>
        <taxon>Bacteria</taxon>
        <taxon>Pseudomonadati</taxon>
        <taxon>Pseudomonadota</taxon>
        <taxon>Alphaproteobacteria</taxon>
        <taxon>Acetobacterales</taxon>
        <taxon>Acidocellaceae</taxon>
        <taxon>Acidiphilium</taxon>
    </lineage>
</organism>
<sequence length="192" mass="20476">MPSQPRRRLLLRATSLVGIAAIAGCADGADLPPLPPGATHSYRLGTGDDIRVIVFDQKQLSADYRIGDSGTIDLPLLGPVTAAGHTTSGVAHAITAGLIRRGFLRDPKVAVEVKSYRPFSILGEVNKPGQYPFQPGMTVLTAVSIAGGFTYRAIESRFGVIRVSHGVSREYRASPTTLIAPGDVVKVMERHF</sequence>
<accession>A0AAW9DTM9</accession>
<keyword evidence="6" id="KW-1185">Reference proteome</keyword>
<evidence type="ECO:0000256" key="2">
    <source>
        <dbReference type="SAM" id="SignalP"/>
    </source>
</evidence>
<evidence type="ECO:0000313" key="5">
    <source>
        <dbReference type="EMBL" id="MDX5931894.1"/>
    </source>
</evidence>
<keyword evidence="1 2" id="KW-0732">Signal</keyword>
<name>A0AAW9DTM9_ACIAO</name>
<dbReference type="Pfam" id="PF10531">
    <property type="entry name" value="SLBB"/>
    <property type="match status" value="1"/>
</dbReference>
<feature type="chain" id="PRO_5043779441" evidence="2">
    <location>
        <begin position="29"/>
        <end position="192"/>
    </location>
</feature>
<dbReference type="Gene3D" id="3.30.1950.10">
    <property type="entry name" value="wza like domain"/>
    <property type="match status" value="1"/>
</dbReference>
<dbReference type="Proteomes" id="UP001279553">
    <property type="component" value="Unassembled WGS sequence"/>
</dbReference>
<feature type="signal peptide" evidence="2">
    <location>
        <begin position="1"/>
        <end position="28"/>
    </location>
</feature>
<feature type="domain" description="Polysaccharide export protein N-terminal" evidence="3">
    <location>
        <begin position="38"/>
        <end position="114"/>
    </location>
</feature>
<evidence type="ECO:0000259" key="3">
    <source>
        <dbReference type="Pfam" id="PF02563"/>
    </source>
</evidence>
<feature type="domain" description="Soluble ligand binding" evidence="4">
    <location>
        <begin position="120"/>
        <end position="166"/>
    </location>
</feature>
<evidence type="ECO:0000313" key="6">
    <source>
        <dbReference type="Proteomes" id="UP001279553"/>
    </source>
</evidence>
<dbReference type="GO" id="GO:0015159">
    <property type="term" value="F:polysaccharide transmembrane transporter activity"/>
    <property type="evidence" value="ECO:0007669"/>
    <property type="project" value="InterPro"/>
</dbReference>
<dbReference type="Pfam" id="PF02563">
    <property type="entry name" value="Poly_export"/>
    <property type="match status" value="1"/>
</dbReference>
<dbReference type="PROSITE" id="PS51257">
    <property type="entry name" value="PROKAR_LIPOPROTEIN"/>
    <property type="match status" value="1"/>
</dbReference>
<dbReference type="PANTHER" id="PTHR33619:SF3">
    <property type="entry name" value="POLYSACCHARIDE EXPORT PROTEIN GFCE-RELATED"/>
    <property type="match status" value="1"/>
</dbReference>
<dbReference type="RefSeq" id="WP_319614772.1">
    <property type="nucleotide sequence ID" value="NZ_JAWXYB010000018.1"/>
</dbReference>
<dbReference type="PANTHER" id="PTHR33619">
    <property type="entry name" value="POLYSACCHARIDE EXPORT PROTEIN GFCE-RELATED"/>
    <property type="match status" value="1"/>
</dbReference>
<dbReference type="InterPro" id="IPR049712">
    <property type="entry name" value="Poly_export"/>
</dbReference>
<dbReference type="InterPro" id="IPR003715">
    <property type="entry name" value="Poly_export_N"/>
</dbReference>
<dbReference type="AlphaFoldDB" id="A0AAW9DTM9"/>
<evidence type="ECO:0000259" key="4">
    <source>
        <dbReference type="Pfam" id="PF10531"/>
    </source>
</evidence>
<reference evidence="5 6" key="1">
    <citation type="submission" date="2023-11" db="EMBL/GenBank/DDBJ databases">
        <title>MicrobeMod: A computational toolkit for identifying prokaryotic methylation and restriction-modification with nanopore sequencing.</title>
        <authorList>
            <person name="Crits-Christoph A."/>
            <person name="Kang S.C."/>
            <person name="Lee H."/>
            <person name="Ostrov N."/>
        </authorList>
    </citation>
    <scope>NUCLEOTIDE SEQUENCE [LARGE SCALE GENOMIC DNA]</scope>
    <source>
        <strain evidence="5 6">DSMZ 700</strain>
    </source>
</reference>